<dbReference type="EMBL" id="AB253535">
    <property type="protein sequence ID" value="BAE87015.1"/>
    <property type="molecule type" value="Genomic_DNA"/>
</dbReference>
<evidence type="ECO:0000256" key="1">
    <source>
        <dbReference type="SAM" id="Phobius"/>
    </source>
</evidence>
<name>Q25BS5_BORAF</name>
<proteinExistence type="predicted"/>
<protein>
    <submittedName>
        <fullName evidence="2">Decorin-binding protein A</fullName>
    </submittedName>
</protein>
<dbReference type="AlphaFoldDB" id="Q25BS5"/>
<accession>Q25BS5</accession>
<evidence type="ECO:0000313" key="2">
    <source>
        <dbReference type="EMBL" id="BAE87015.1"/>
    </source>
</evidence>
<feature type="non-terminal residue" evidence="2">
    <location>
        <position position="1"/>
    </location>
</feature>
<feature type="non-terminal residue" evidence="2">
    <location>
        <position position="136"/>
    </location>
</feature>
<keyword evidence="1" id="KW-0472">Membrane</keyword>
<gene>
    <name evidence="2" type="primary">dbpA</name>
</gene>
<keyword evidence="1" id="KW-1133">Transmembrane helix</keyword>
<organism evidence="2">
    <name type="scientific">Borreliella afzelii</name>
    <name type="common">Borrelia afzelii</name>
    <dbReference type="NCBI Taxonomy" id="29518"/>
    <lineage>
        <taxon>Bacteria</taxon>
        <taxon>Pseudomonadati</taxon>
        <taxon>Spirochaetota</taxon>
        <taxon>Spirochaetia</taxon>
        <taxon>Spirochaetales</taxon>
        <taxon>Borreliaceae</taxon>
        <taxon>Borreliella</taxon>
    </lineage>
</organism>
<feature type="transmembrane region" description="Helical" evidence="1">
    <location>
        <begin position="7"/>
        <end position="38"/>
    </location>
</feature>
<geneLocation type="plasmid" evidence="2">
    <name>linear plasmid</name>
</geneLocation>
<sequence length="136" mass="14016">IVIIPSAVVLGFSLAVSSTACFIPCIPIFSTAFAALSIKSYIPENSSSPAPFSLNVIVSSSVASRNLIVKSATRIFAALILGPATLPPVCVSVSASVFTPASSASFIAFSISFVMSLTDDSNLAFPVKLHGAYRVT</sequence>
<keyword evidence="2" id="KW-0614">Plasmid</keyword>
<keyword evidence="1" id="KW-0812">Transmembrane</keyword>
<reference evidence="2" key="1">
    <citation type="journal article" date="2006" name="Vector Borne Zoonotic Dis.">
        <title>Borrelia afzelii gene expression in Ixodes ricinus (Acari: Ixodidae) ticks.</title>
        <authorList>
            <person name="Koci J."/>
            <person name="Derdakova M."/>
            <person name="Peterkova K."/>
            <person name="Kazimirova M."/>
            <person name="Selyemova D."/>
            <person name="Labuda M."/>
        </authorList>
    </citation>
    <scope>NUCLEOTIDE SEQUENCE</scope>
    <source>
        <strain evidence="2">PL4</strain>
        <plasmid evidence="2">linear plasmid</plasmid>
    </source>
</reference>